<dbReference type="EMBL" id="NKQU01000072">
    <property type="protein sequence ID" value="OZI87232.1"/>
    <property type="molecule type" value="Genomic_DNA"/>
</dbReference>
<evidence type="ECO:0000313" key="3">
    <source>
        <dbReference type="Proteomes" id="UP000217163"/>
    </source>
</evidence>
<dbReference type="AlphaFoldDB" id="A0A261WMN8"/>
<protein>
    <submittedName>
        <fullName evidence="2">Uncharacterized protein</fullName>
    </submittedName>
</protein>
<evidence type="ECO:0000256" key="1">
    <source>
        <dbReference type="SAM" id="MobiDB-lite"/>
    </source>
</evidence>
<proteinExistence type="predicted"/>
<comment type="caution">
    <text evidence="2">The sequence shown here is derived from an EMBL/GenBank/DDBJ whole genome shotgun (WGS) entry which is preliminary data.</text>
</comment>
<organism evidence="2 3">
    <name type="scientific">Pseudomonas avellanae</name>
    <dbReference type="NCBI Taxonomy" id="46257"/>
    <lineage>
        <taxon>Bacteria</taxon>
        <taxon>Pseudomonadati</taxon>
        <taxon>Pseudomonadota</taxon>
        <taxon>Gammaproteobacteria</taxon>
        <taxon>Pseudomonadales</taxon>
        <taxon>Pseudomonadaceae</taxon>
        <taxon>Pseudomonas</taxon>
    </lineage>
</organism>
<name>A0A261WMN8_9PSED</name>
<sequence length="73" mass="7877">MSLYPDPIRGHAIACGSELAHEEAGANTESLLISQSAFASKLAHKRRVGRSAHIKPSTLERNAREVLGSPLDR</sequence>
<feature type="region of interest" description="Disordered" evidence="1">
    <location>
        <begin position="49"/>
        <end position="73"/>
    </location>
</feature>
<dbReference type="Proteomes" id="UP000217163">
    <property type="component" value="Unassembled WGS sequence"/>
</dbReference>
<reference evidence="3" key="1">
    <citation type="journal article" date="2016" name="Sci. Rep.">
        <title>Genome analysis of the kiwifruit canker pathogen Pseudomonas syringae pv. actinidiae biovar 5.</title>
        <authorList>
            <person name="Fujikawa T."/>
            <person name="Sawada H."/>
        </authorList>
    </citation>
    <scope>NUCLEOTIDE SEQUENCE [LARGE SCALE GENOMIC DNA]</scope>
    <source>
        <strain evidence="3">MAFF 212061</strain>
    </source>
</reference>
<accession>A0A261WMN8</accession>
<evidence type="ECO:0000313" key="2">
    <source>
        <dbReference type="EMBL" id="OZI87232.1"/>
    </source>
</evidence>
<gene>
    <name evidence="2" type="ORF">CFN58_05435</name>
</gene>